<evidence type="ECO:0000256" key="1">
    <source>
        <dbReference type="ARBA" id="ARBA00004141"/>
    </source>
</evidence>
<feature type="transmembrane region" description="Helical" evidence="9">
    <location>
        <begin position="87"/>
        <end position="107"/>
    </location>
</feature>
<name>A0A151ZJV3_TIELA</name>
<dbReference type="EMBL" id="LODT01000022">
    <property type="protein sequence ID" value="KYQ94278.1"/>
    <property type="molecule type" value="Genomic_DNA"/>
</dbReference>
<comment type="subcellular location">
    <subcellularLocation>
        <location evidence="1 8">Membrane</location>
        <topology evidence="1 8">Multi-pass membrane protein</topology>
    </subcellularLocation>
</comment>
<dbReference type="STRING" id="361077.A0A151ZJV3"/>
<dbReference type="OrthoDB" id="271506at2759"/>
<dbReference type="OMA" id="LQVLYYW"/>
<dbReference type="GO" id="GO:0016020">
    <property type="term" value="C:membrane"/>
    <property type="evidence" value="ECO:0007669"/>
    <property type="project" value="UniProtKB-SubCell"/>
</dbReference>
<sequence>MDAVLYQVNQLIKTYFGPNWDLGLLISKALGYGIITGSLLVKVPQILKIVKSKSAESVSPTAIVLEIIGLTITLLVGQLLGNPFSTYGESLFILVQSVLLLVSILHYSKKLNSSFLVGTAVYLGLAYAVVKNSSPQLLAYLSLGNIPIFTSSKIPQIATIHQNKSVGQLSLITCALNFAGCLARVFTTFKEVNEPSVLLGYVIGTVLNGTILAQFLLYRNNKVPQRRIVQTKKMN</sequence>
<feature type="transmembrane region" description="Helical" evidence="9">
    <location>
        <begin position="114"/>
        <end position="130"/>
    </location>
</feature>
<keyword evidence="2" id="KW-0813">Transport</keyword>
<gene>
    <name evidence="10" type="ORF">DLAC_04577</name>
</gene>
<keyword evidence="4" id="KW-0677">Repeat</keyword>
<evidence type="ECO:0000256" key="3">
    <source>
        <dbReference type="ARBA" id="ARBA00022692"/>
    </source>
</evidence>
<dbReference type="Proteomes" id="UP000076078">
    <property type="component" value="Unassembled WGS sequence"/>
</dbReference>
<feature type="transmembrane region" description="Helical" evidence="9">
    <location>
        <begin position="20"/>
        <end position="41"/>
    </location>
</feature>
<evidence type="ECO:0000256" key="7">
    <source>
        <dbReference type="ARBA" id="ARBA00038475"/>
    </source>
</evidence>
<comment type="caution">
    <text evidence="10">The sequence shown here is derived from an EMBL/GenBank/DDBJ whole genome shotgun (WGS) entry which is preliminary data.</text>
</comment>
<keyword evidence="5 8" id="KW-1133">Transmembrane helix</keyword>
<reference evidence="10 11" key="1">
    <citation type="submission" date="2015-12" db="EMBL/GenBank/DDBJ databases">
        <title>Dictyostelia acquired genes for synthesis and detection of signals that induce cell-type specialization by lateral gene transfer from prokaryotes.</title>
        <authorList>
            <person name="Gloeckner G."/>
            <person name="Schaap P."/>
        </authorList>
    </citation>
    <scope>NUCLEOTIDE SEQUENCE [LARGE SCALE GENOMIC DNA]</scope>
    <source>
        <strain evidence="10 11">TK</strain>
    </source>
</reference>
<keyword evidence="6 8" id="KW-0472">Membrane</keyword>
<dbReference type="AlphaFoldDB" id="A0A151ZJV3"/>
<dbReference type="FunCoup" id="A0A151ZJV3">
    <property type="interactions" value="208"/>
</dbReference>
<feature type="transmembrane region" description="Helical" evidence="9">
    <location>
        <begin position="198"/>
        <end position="218"/>
    </location>
</feature>
<dbReference type="InterPro" id="IPR006603">
    <property type="entry name" value="PQ-loop_rpt"/>
</dbReference>
<dbReference type="Gene3D" id="1.20.1280.290">
    <property type="match status" value="2"/>
</dbReference>
<evidence type="ECO:0000256" key="4">
    <source>
        <dbReference type="ARBA" id="ARBA00022737"/>
    </source>
</evidence>
<dbReference type="PANTHER" id="PTHR12226">
    <property type="entry name" value="MANNOSE-P-DOLICHOL UTILIZATION DEFECT 1 LEC35 -RELATED"/>
    <property type="match status" value="1"/>
</dbReference>
<dbReference type="Pfam" id="PF04193">
    <property type="entry name" value="PQ-loop"/>
    <property type="match status" value="2"/>
</dbReference>
<evidence type="ECO:0000313" key="10">
    <source>
        <dbReference type="EMBL" id="KYQ94278.1"/>
    </source>
</evidence>
<keyword evidence="3 8" id="KW-0812">Transmembrane</keyword>
<dbReference type="InterPro" id="IPR016817">
    <property type="entry name" value="MannP-dilichol_defect-1"/>
</dbReference>
<protein>
    <recommendedName>
        <fullName evidence="8">Mannose-P-dolichol utilization defect 1 protein homolog</fullName>
    </recommendedName>
</protein>
<evidence type="ECO:0000256" key="6">
    <source>
        <dbReference type="ARBA" id="ARBA00023136"/>
    </source>
</evidence>
<accession>A0A151ZJV3</accession>
<evidence type="ECO:0000256" key="8">
    <source>
        <dbReference type="PIRNR" id="PIRNR023381"/>
    </source>
</evidence>
<evidence type="ECO:0000256" key="2">
    <source>
        <dbReference type="ARBA" id="ARBA00022448"/>
    </source>
</evidence>
<dbReference type="InParanoid" id="A0A151ZJV3"/>
<dbReference type="SMART" id="SM00679">
    <property type="entry name" value="CTNS"/>
    <property type="match status" value="2"/>
</dbReference>
<evidence type="ECO:0000313" key="11">
    <source>
        <dbReference type="Proteomes" id="UP000076078"/>
    </source>
</evidence>
<feature type="transmembrane region" description="Helical" evidence="9">
    <location>
        <begin position="62"/>
        <end position="81"/>
    </location>
</feature>
<proteinExistence type="inferred from homology"/>
<keyword evidence="11" id="KW-1185">Reference proteome</keyword>
<organism evidence="10 11">
    <name type="scientific">Tieghemostelium lacteum</name>
    <name type="common">Slime mold</name>
    <name type="synonym">Dictyostelium lacteum</name>
    <dbReference type="NCBI Taxonomy" id="361077"/>
    <lineage>
        <taxon>Eukaryota</taxon>
        <taxon>Amoebozoa</taxon>
        <taxon>Evosea</taxon>
        <taxon>Eumycetozoa</taxon>
        <taxon>Dictyostelia</taxon>
        <taxon>Dictyosteliales</taxon>
        <taxon>Raperosteliaceae</taxon>
        <taxon>Tieghemostelium</taxon>
    </lineage>
</organism>
<evidence type="ECO:0000256" key="9">
    <source>
        <dbReference type="SAM" id="Phobius"/>
    </source>
</evidence>
<dbReference type="PANTHER" id="PTHR12226:SF2">
    <property type="entry name" value="MANNOSE-P-DOLICHOL UTILIZATION DEFECT 1 PROTEIN"/>
    <property type="match status" value="1"/>
</dbReference>
<evidence type="ECO:0000256" key="5">
    <source>
        <dbReference type="ARBA" id="ARBA00022989"/>
    </source>
</evidence>
<dbReference type="PIRSF" id="PIRSF023381">
    <property type="entry name" value="MannP-dilichol_defect-1p"/>
    <property type="match status" value="1"/>
</dbReference>
<comment type="similarity">
    <text evidence="7 8">Belongs to the MPDU1 (TC 2.A.43.3) family.</text>
</comment>